<dbReference type="PANTHER" id="PTHR34982:SF1">
    <property type="entry name" value="FLAGELLAR ASSEMBLY PROTEIN FLIH"/>
    <property type="match status" value="1"/>
</dbReference>
<keyword evidence="9" id="KW-1006">Bacterial flagellum protein export</keyword>
<evidence type="ECO:0000256" key="2">
    <source>
        <dbReference type="ARBA" id="ARBA00004496"/>
    </source>
</evidence>
<dbReference type="EMBL" id="QFFI01000020">
    <property type="protein sequence ID" value="PWG62293.1"/>
    <property type="molecule type" value="Genomic_DNA"/>
</dbReference>
<gene>
    <name evidence="12" type="ORF">DEM34_12520</name>
</gene>
<reference evidence="12 13" key="1">
    <citation type="submission" date="2018-05" db="EMBL/GenBank/DDBJ databases">
        <title>Spiribacter halobius sp. nov., a moderately halophilic bacterium isolated from marine solar saltern.</title>
        <authorList>
            <person name="Zheng W.-S."/>
            <person name="Lu D.-C."/>
            <person name="Du Z.-J."/>
        </authorList>
    </citation>
    <scope>NUCLEOTIDE SEQUENCE [LARGE SCALE GENOMIC DNA]</scope>
    <source>
        <strain evidence="12 13">E85</strain>
    </source>
</reference>
<keyword evidence="12" id="KW-0969">Cilium</keyword>
<dbReference type="GO" id="GO:0071973">
    <property type="term" value="P:bacterial-type flagellum-dependent cell motility"/>
    <property type="evidence" value="ECO:0007669"/>
    <property type="project" value="InterPro"/>
</dbReference>
<dbReference type="InterPro" id="IPR000563">
    <property type="entry name" value="Flag_FliH"/>
</dbReference>
<protein>
    <recommendedName>
        <fullName evidence="4">Flagellar assembly protein FliH</fullName>
    </recommendedName>
</protein>
<keyword evidence="7" id="KW-1005">Bacterial flagellum biogenesis</keyword>
<keyword evidence="13" id="KW-1185">Reference proteome</keyword>
<comment type="caution">
    <text evidence="12">The sequence shown here is derived from an EMBL/GenBank/DDBJ whole genome shotgun (WGS) entry which is preliminary data.</text>
</comment>
<comment type="function">
    <text evidence="1">Needed for flagellar regrowth and assembly.</text>
</comment>
<dbReference type="GO" id="GO:0015031">
    <property type="term" value="P:protein transport"/>
    <property type="evidence" value="ECO:0007669"/>
    <property type="project" value="UniProtKB-KW"/>
</dbReference>
<evidence type="ECO:0000256" key="3">
    <source>
        <dbReference type="ARBA" id="ARBA00006602"/>
    </source>
</evidence>
<dbReference type="PRINTS" id="PR01003">
    <property type="entry name" value="FLGFLIH"/>
</dbReference>
<evidence type="ECO:0000313" key="12">
    <source>
        <dbReference type="EMBL" id="PWG62293.1"/>
    </source>
</evidence>
<comment type="subcellular location">
    <subcellularLocation>
        <location evidence="2">Cytoplasm</location>
    </subcellularLocation>
</comment>
<dbReference type="InterPro" id="IPR018035">
    <property type="entry name" value="Flagellar_FliH/T3SS_HrpE"/>
</dbReference>
<dbReference type="OrthoDB" id="6196089at2"/>
<feature type="compositionally biased region" description="Basic and acidic residues" evidence="10">
    <location>
        <begin position="1"/>
        <end position="13"/>
    </location>
</feature>
<name>A0A2U2MZS5_9GAMM</name>
<sequence length="231" mass="25218">MNQERVIPRERAAAGDAWELPDMGAGARRQPQRPDVSVEALERIQRDAYQEAFEQGRREGYEAGFREGRDAGLKQGQAEGRQLVQRLRQVLDATAEPAAQLDQAAEDELAALALAAARQVIRREIQTQPGEVVAVVREAVGLLPLSAREITVRLHPDDAAFVRETLGEGERSAWRLQDDPALSRGGCVVETPRSRVDASLERRLNALAADLLGAQARVEDGDEDEPGDGDG</sequence>
<evidence type="ECO:0000256" key="6">
    <source>
        <dbReference type="ARBA" id="ARBA00022490"/>
    </source>
</evidence>
<accession>A0A2U2MZS5</accession>
<dbReference type="GO" id="GO:0044781">
    <property type="term" value="P:bacterial-type flagellum organization"/>
    <property type="evidence" value="ECO:0007669"/>
    <property type="project" value="UniProtKB-KW"/>
</dbReference>
<evidence type="ECO:0000256" key="1">
    <source>
        <dbReference type="ARBA" id="ARBA00003041"/>
    </source>
</evidence>
<dbReference type="Pfam" id="PF02108">
    <property type="entry name" value="FliH"/>
    <property type="match status" value="1"/>
</dbReference>
<dbReference type="InterPro" id="IPR051472">
    <property type="entry name" value="T3SS_Stator/FliH"/>
</dbReference>
<dbReference type="GO" id="GO:0005829">
    <property type="term" value="C:cytosol"/>
    <property type="evidence" value="ECO:0007669"/>
    <property type="project" value="TreeGrafter"/>
</dbReference>
<dbReference type="GO" id="GO:0003774">
    <property type="term" value="F:cytoskeletal motor activity"/>
    <property type="evidence" value="ECO:0007669"/>
    <property type="project" value="InterPro"/>
</dbReference>
<dbReference type="RefSeq" id="WP_109679160.1">
    <property type="nucleotide sequence ID" value="NZ_CP086615.1"/>
</dbReference>
<keyword evidence="12" id="KW-0282">Flagellum</keyword>
<evidence type="ECO:0000256" key="9">
    <source>
        <dbReference type="ARBA" id="ARBA00023225"/>
    </source>
</evidence>
<keyword evidence="12" id="KW-0966">Cell projection</keyword>
<evidence type="ECO:0000256" key="7">
    <source>
        <dbReference type="ARBA" id="ARBA00022795"/>
    </source>
</evidence>
<feature type="domain" description="Flagellar assembly protein FliH/Type III secretion system HrpE" evidence="11">
    <location>
        <begin position="82"/>
        <end position="206"/>
    </location>
</feature>
<feature type="region of interest" description="Disordered" evidence="10">
    <location>
        <begin position="1"/>
        <end position="34"/>
    </location>
</feature>
<dbReference type="GO" id="GO:0009288">
    <property type="term" value="C:bacterial-type flagellum"/>
    <property type="evidence" value="ECO:0007669"/>
    <property type="project" value="InterPro"/>
</dbReference>
<evidence type="ECO:0000313" key="13">
    <source>
        <dbReference type="Proteomes" id="UP000245474"/>
    </source>
</evidence>
<keyword evidence="5" id="KW-0813">Transport</keyword>
<evidence type="ECO:0000256" key="4">
    <source>
        <dbReference type="ARBA" id="ARBA00016507"/>
    </source>
</evidence>
<dbReference type="SUPFAM" id="SSF160527">
    <property type="entry name" value="V-type ATPase subunit E-like"/>
    <property type="match status" value="1"/>
</dbReference>
<keyword evidence="8" id="KW-0653">Protein transport</keyword>
<evidence type="ECO:0000256" key="10">
    <source>
        <dbReference type="SAM" id="MobiDB-lite"/>
    </source>
</evidence>
<comment type="similarity">
    <text evidence="3">Belongs to the FliH family.</text>
</comment>
<evidence type="ECO:0000256" key="8">
    <source>
        <dbReference type="ARBA" id="ARBA00022927"/>
    </source>
</evidence>
<dbReference type="Proteomes" id="UP000245474">
    <property type="component" value="Unassembled WGS sequence"/>
</dbReference>
<keyword evidence="6" id="KW-0963">Cytoplasm</keyword>
<dbReference type="PANTHER" id="PTHR34982">
    <property type="entry name" value="YOP PROTEINS TRANSLOCATION PROTEIN L"/>
    <property type="match status" value="1"/>
</dbReference>
<dbReference type="AlphaFoldDB" id="A0A2U2MZS5"/>
<proteinExistence type="inferred from homology"/>
<evidence type="ECO:0000259" key="11">
    <source>
        <dbReference type="Pfam" id="PF02108"/>
    </source>
</evidence>
<organism evidence="12 13">
    <name type="scientific">Sediminicurvatus halobius</name>
    <dbReference type="NCBI Taxonomy" id="2182432"/>
    <lineage>
        <taxon>Bacteria</taxon>
        <taxon>Pseudomonadati</taxon>
        <taxon>Pseudomonadota</taxon>
        <taxon>Gammaproteobacteria</taxon>
        <taxon>Chromatiales</taxon>
        <taxon>Ectothiorhodospiraceae</taxon>
        <taxon>Sediminicurvatus</taxon>
    </lineage>
</organism>
<evidence type="ECO:0000256" key="5">
    <source>
        <dbReference type="ARBA" id="ARBA00022448"/>
    </source>
</evidence>